<evidence type="ECO:0000313" key="7">
    <source>
        <dbReference type="Proteomes" id="UP001597221"/>
    </source>
</evidence>
<keyword evidence="7" id="KW-1185">Reference proteome</keyword>
<comment type="similarity">
    <text evidence="1">Belongs to the peptidase C40 family.</text>
</comment>
<evidence type="ECO:0000313" key="6">
    <source>
        <dbReference type="EMBL" id="MFD1608885.1"/>
    </source>
</evidence>
<dbReference type="Pfam" id="PF18348">
    <property type="entry name" value="SH3_16"/>
    <property type="match status" value="1"/>
</dbReference>
<dbReference type="PANTHER" id="PTHR47053:SF3">
    <property type="entry name" value="GAMMA-D-GLUTAMYL-L-LYSINE DIPEPTIDYL-PEPTIDASE"/>
    <property type="match status" value="1"/>
</dbReference>
<evidence type="ECO:0000259" key="5">
    <source>
        <dbReference type="PROSITE" id="PS51935"/>
    </source>
</evidence>
<dbReference type="InterPro" id="IPR057812">
    <property type="entry name" value="SH3_YKFC_2nd"/>
</dbReference>
<evidence type="ECO:0000256" key="3">
    <source>
        <dbReference type="ARBA" id="ARBA00022801"/>
    </source>
</evidence>
<dbReference type="SUPFAM" id="SSF54001">
    <property type="entry name" value="Cysteine proteinases"/>
    <property type="match status" value="1"/>
</dbReference>
<sequence>MFKHSFPLPETFHVSSVQVATIWTEPESPRLIDELATGNPTDIKRWLEELSKEEKLALISEDRIQTQILYGEAVVVTEVRGDWAQVYVPSQPSRKDKRGYPGWVPLSQLKQVSRKTWFQPEMAAVKLESVWLENEAGEKLIHLSYMTCLPVQNVGADRVEVATPQGKGYLPKEAVELFLTEDGGERKPGQSIIDSAAKFIGLEYLWGGMSAFGYDCSGFTYGMHKANGYQISRDASDQAEGGKDVSLDELMPGDLLFFAKGKARIHHVGIYYGDGKMLHAPSTGKGIEIVSLAGTKHEQQLCSARRYWDVGEK</sequence>
<dbReference type="RefSeq" id="WP_251516927.1">
    <property type="nucleotide sequence ID" value="NZ_JAMBON010000044.1"/>
</dbReference>
<protein>
    <submittedName>
        <fullName evidence="6">NlpC/P60 family protein</fullName>
    </submittedName>
</protein>
<evidence type="ECO:0000256" key="4">
    <source>
        <dbReference type="ARBA" id="ARBA00022807"/>
    </source>
</evidence>
<dbReference type="InterPro" id="IPR051202">
    <property type="entry name" value="Peptidase_C40"/>
</dbReference>
<dbReference type="InterPro" id="IPR041382">
    <property type="entry name" value="SH3_16"/>
</dbReference>
<comment type="caution">
    <text evidence="6">The sequence shown here is derived from an EMBL/GenBank/DDBJ whole genome shotgun (WGS) entry which is preliminary data.</text>
</comment>
<dbReference type="PANTHER" id="PTHR47053">
    <property type="entry name" value="MUREIN DD-ENDOPEPTIDASE MEPH-RELATED"/>
    <property type="match status" value="1"/>
</dbReference>
<dbReference type="Gene3D" id="2.30.30.40">
    <property type="entry name" value="SH3 Domains"/>
    <property type="match status" value="1"/>
</dbReference>
<name>A0ABW4HVR8_9BACI</name>
<keyword evidence="2" id="KW-0645">Protease</keyword>
<reference evidence="7" key="1">
    <citation type="journal article" date="2019" name="Int. J. Syst. Evol. Microbiol.">
        <title>The Global Catalogue of Microorganisms (GCM) 10K type strain sequencing project: providing services to taxonomists for standard genome sequencing and annotation.</title>
        <authorList>
            <consortium name="The Broad Institute Genomics Platform"/>
            <consortium name="The Broad Institute Genome Sequencing Center for Infectious Disease"/>
            <person name="Wu L."/>
            <person name="Ma J."/>
        </authorList>
    </citation>
    <scope>NUCLEOTIDE SEQUENCE [LARGE SCALE GENOMIC DNA]</scope>
    <source>
        <strain evidence="7">CGMCC 1.12376</strain>
    </source>
</reference>
<keyword evidence="3" id="KW-0378">Hydrolase</keyword>
<proteinExistence type="inferred from homology"/>
<accession>A0ABW4HVR8</accession>
<gene>
    <name evidence="6" type="ORF">ACFSBH_14770</name>
</gene>
<dbReference type="PROSITE" id="PS51935">
    <property type="entry name" value="NLPC_P60"/>
    <property type="match status" value="1"/>
</dbReference>
<evidence type="ECO:0000256" key="2">
    <source>
        <dbReference type="ARBA" id="ARBA00022670"/>
    </source>
</evidence>
<dbReference type="Pfam" id="PF00877">
    <property type="entry name" value="NLPC_P60"/>
    <property type="match status" value="1"/>
</dbReference>
<dbReference type="Pfam" id="PF23795">
    <property type="entry name" value="SH3_YKFC_2nd"/>
    <property type="match status" value="1"/>
</dbReference>
<dbReference type="InterPro" id="IPR038765">
    <property type="entry name" value="Papain-like_cys_pep_sf"/>
</dbReference>
<organism evidence="6 7">
    <name type="scientific">Oceanobacillus luteolus</name>
    <dbReference type="NCBI Taxonomy" id="1274358"/>
    <lineage>
        <taxon>Bacteria</taxon>
        <taxon>Bacillati</taxon>
        <taxon>Bacillota</taxon>
        <taxon>Bacilli</taxon>
        <taxon>Bacillales</taxon>
        <taxon>Bacillaceae</taxon>
        <taxon>Oceanobacillus</taxon>
    </lineage>
</organism>
<dbReference type="Gene3D" id="3.90.1720.10">
    <property type="entry name" value="endopeptidase domain like (from Nostoc punctiforme)"/>
    <property type="match status" value="1"/>
</dbReference>
<dbReference type="Proteomes" id="UP001597221">
    <property type="component" value="Unassembled WGS sequence"/>
</dbReference>
<feature type="domain" description="NlpC/P60" evidence="5">
    <location>
        <begin position="186"/>
        <end position="308"/>
    </location>
</feature>
<evidence type="ECO:0000256" key="1">
    <source>
        <dbReference type="ARBA" id="ARBA00007074"/>
    </source>
</evidence>
<dbReference type="InterPro" id="IPR000064">
    <property type="entry name" value="NLP_P60_dom"/>
</dbReference>
<dbReference type="EMBL" id="JBHUDE010000138">
    <property type="protein sequence ID" value="MFD1608885.1"/>
    <property type="molecule type" value="Genomic_DNA"/>
</dbReference>
<keyword evidence="4" id="KW-0788">Thiol protease</keyword>